<dbReference type="EMBL" id="UINC01111083">
    <property type="protein sequence ID" value="SVC79031.1"/>
    <property type="molecule type" value="Genomic_DNA"/>
</dbReference>
<protein>
    <submittedName>
        <fullName evidence="1">Uncharacterized protein</fullName>
    </submittedName>
</protein>
<name>A0A382Q462_9ZZZZ</name>
<dbReference type="AlphaFoldDB" id="A0A382Q462"/>
<proteinExistence type="predicted"/>
<sequence length="56" mass="6549">MPDHERKNTVGLAVKQAEYLENRIKILEKCVAEEQEAKYNAYKRISELNKLLAETK</sequence>
<gene>
    <name evidence="1" type="ORF">METZ01_LOCUS331885</name>
</gene>
<evidence type="ECO:0000313" key="1">
    <source>
        <dbReference type="EMBL" id="SVC79031.1"/>
    </source>
</evidence>
<reference evidence="1" key="1">
    <citation type="submission" date="2018-05" db="EMBL/GenBank/DDBJ databases">
        <authorList>
            <person name="Lanie J.A."/>
            <person name="Ng W.-L."/>
            <person name="Kazmierczak K.M."/>
            <person name="Andrzejewski T.M."/>
            <person name="Davidsen T.M."/>
            <person name="Wayne K.J."/>
            <person name="Tettelin H."/>
            <person name="Glass J.I."/>
            <person name="Rusch D."/>
            <person name="Podicherti R."/>
            <person name="Tsui H.-C.T."/>
            <person name="Winkler M.E."/>
        </authorList>
    </citation>
    <scope>NUCLEOTIDE SEQUENCE</scope>
</reference>
<accession>A0A382Q462</accession>
<organism evidence="1">
    <name type="scientific">marine metagenome</name>
    <dbReference type="NCBI Taxonomy" id="408172"/>
    <lineage>
        <taxon>unclassified sequences</taxon>
        <taxon>metagenomes</taxon>
        <taxon>ecological metagenomes</taxon>
    </lineage>
</organism>